<name>A0A2N1PR61_9BACT</name>
<protein>
    <recommendedName>
        <fullName evidence="3">Polymerase nucleotidyl transferase domain-containing protein</fullName>
    </recommendedName>
</protein>
<reference evidence="1 2" key="1">
    <citation type="journal article" date="2017" name="ISME J.">
        <title>Potential for microbial H2 and metal transformations associated with novel bacteria and archaea in deep terrestrial subsurface sediments.</title>
        <authorList>
            <person name="Hernsdorf A.W."/>
            <person name="Amano Y."/>
            <person name="Miyakawa K."/>
            <person name="Ise K."/>
            <person name="Suzuki Y."/>
            <person name="Anantharaman K."/>
            <person name="Probst A."/>
            <person name="Burstein D."/>
            <person name="Thomas B.C."/>
            <person name="Banfield J.F."/>
        </authorList>
    </citation>
    <scope>NUCLEOTIDE SEQUENCE [LARGE SCALE GENOMIC DNA]</scope>
    <source>
        <strain evidence="1">HGW-Wallbacteria-1</strain>
    </source>
</reference>
<evidence type="ECO:0008006" key="3">
    <source>
        <dbReference type="Google" id="ProtNLM"/>
    </source>
</evidence>
<sequence>MSPIIESMKKHPMFQKFCLPVTETTDFRDATYYLRNDGSFVFAEGYYHDQDKPFSERMVISHIVYVPWNEANSPADYSGKMIFGQKYENITKQVMSENPVEQFYPLQLQIYRRHDPKQPEVKPFYARYKAMVPCSELLYAFPQIHTLEAICSMGESDEAAEKIRIITEAMAELLAIPVSQIGISGSVSLGAYSNPHDLDYVIYGSVAEIRRITDYIYNLTSREEERKVWEFGKFWPLRYFEQVAGDKFMVCPFFSYTDEEEIPLRVFDAESTGTHTVEGTVCDHTHNCFNPSILTLENVTVDGKSISENLKLVIYHGGARGDYIEGDKIRACADLTNFTTYSPTAMKAGRKNIRETFQAIVVTNFDQISKI</sequence>
<gene>
    <name evidence="1" type="ORF">CVV64_08085</name>
</gene>
<comment type="caution">
    <text evidence="1">The sequence shown here is derived from an EMBL/GenBank/DDBJ whole genome shotgun (WGS) entry which is preliminary data.</text>
</comment>
<evidence type="ECO:0000313" key="2">
    <source>
        <dbReference type="Proteomes" id="UP000233256"/>
    </source>
</evidence>
<evidence type="ECO:0000313" key="1">
    <source>
        <dbReference type="EMBL" id="PKK90829.1"/>
    </source>
</evidence>
<organism evidence="1 2">
    <name type="scientific">Candidatus Wallbacteria bacterium HGW-Wallbacteria-1</name>
    <dbReference type="NCBI Taxonomy" id="2013854"/>
    <lineage>
        <taxon>Bacteria</taxon>
        <taxon>Candidatus Walliibacteriota</taxon>
    </lineage>
</organism>
<proteinExistence type="predicted"/>
<accession>A0A2N1PR61</accession>
<dbReference type="AlphaFoldDB" id="A0A2N1PR61"/>
<dbReference type="EMBL" id="PGXC01000004">
    <property type="protein sequence ID" value="PKK90829.1"/>
    <property type="molecule type" value="Genomic_DNA"/>
</dbReference>
<dbReference type="Proteomes" id="UP000233256">
    <property type="component" value="Unassembled WGS sequence"/>
</dbReference>